<evidence type="ECO:0000259" key="2">
    <source>
        <dbReference type="PROSITE" id="PS00662"/>
    </source>
</evidence>
<proteinExistence type="inferred from homology"/>
<dbReference type="InterPro" id="IPR006321">
    <property type="entry name" value="PilT/PilU"/>
</dbReference>
<evidence type="ECO:0000256" key="1">
    <source>
        <dbReference type="ARBA" id="ARBA00006611"/>
    </source>
</evidence>
<comment type="caution">
    <text evidence="3">The sequence shown here is derived from an EMBL/GenBank/DDBJ whole genome shotgun (WGS) entry which is preliminary data.</text>
</comment>
<sequence length="480" mass="52081">MAVIDTFLKLMLEKRAERLVLVSDAVPYLLKGGETIELSMPALREDMLARMVKEITGDELSARKEGTFRAADGAFGYAVLPSAGELRIEIHAAGAMPPAAEEEDPLTKAVADFAKSHEPATPKSPPPARSGPDLLALIDQAAALDASDLFLSSGKHPRVRRNGTLSFLEADPPDAAKILELIPDDAARREFEESGSTDFAARWELSGGSRRFRINVFRHRDGVAAALRPIRQKIPPLTDLGLPEDLLDLVSFPNGLVLVTGTSGSGKSTTLAALVDHLNRTRSRHVITIEDPVEYEHRDNQCLIHQREVGTDVESFSTGLRAALRENPDVILLGELRDLDTISSALTAAETGHLVFGTLHSGTASSAVNRVVDVFPGYQQSHIRTQLALSLRAVVSQRLVPTKAKKLVPAIEKLIVTSAVATGIREGQDHYVRTAMLTGVEEGMVTLERSLASLVRKGIIDRETAVRHAMDPKALQHLME</sequence>
<dbReference type="EMBL" id="JBBUKT010000008">
    <property type="protein sequence ID" value="MEK7952734.1"/>
    <property type="molecule type" value="Genomic_DNA"/>
</dbReference>
<reference evidence="3 4" key="1">
    <citation type="submission" date="2024-04" db="EMBL/GenBank/DDBJ databases">
        <title>Luteolibacter sp. isolated from soil.</title>
        <authorList>
            <person name="An J."/>
        </authorList>
    </citation>
    <scope>NUCLEOTIDE SEQUENCE [LARGE SCALE GENOMIC DNA]</scope>
    <source>
        <strain evidence="3 4">Y139</strain>
    </source>
</reference>
<dbReference type="InterPro" id="IPR027417">
    <property type="entry name" value="P-loop_NTPase"/>
</dbReference>
<dbReference type="Pfam" id="PF00437">
    <property type="entry name" value="T2SSE"/>
    <property type="match status" value="1"/>
</dbReference>
<dbReference type="NCBIfam" id="TIGR01420">
    <property type="entry name" value="pilT_fam"/>
    <property type="match status" value="1"/>
</dbReference>
<gene>
    <name evidence="3" type="ORF">WKV53_19625</name>
</gene>
<name>A0ABU9AY77_9BACT</name>
<dbReference type="SUPFAM" id="SSF52540">
    <property type="entry name" value="P-loop containing nucleoside triphosphate hydrolases"/>
    <property type="match status" value="1"/>
</dbReference>
<dbReference type="InterPro" id="IPR050921">
    <property type="entry name" value="T4SS_GSP_E_ATPase"/>
</dbReference>
<dbReference type="SMART" id="SM00382">
    <property type="entry name" value="AAA"/>
    <property type="match status" value="1"/>
</dbReference>
<comment type="similarity">
    <text evidence="1">Belongs to the GSP E family.</text>
</comment>
<accession>A0ABU9AY77</accession>
<organism evidence="3 4">
    <name type="scientific">Luteolibacter soli</name>
    <dbReference type="NCBI Taxonomy" id="3135280"/>
    <lineage>
        <taxon>Bacteria</taxon>
        <taxon>Pseudomonadati</taxon>
        <taxon>Verrucomicrobiota</taxon>
        <taxon>Verrucomicrobiia</taxon>
        <taxon>Verrucomicrobiales</taxon>
        <taxon>Verrucomicrobiaceae</taxon>
        <taxon>Luteolibacter</taxon>
    </lineage>
</organism>
<dbReference type="Proteomes" id="UP001371305">
    <property type="component" value="Unassembled WGS sequence"/>
</dbReference>
<dbReference type="PANTHER" id="PTHR30486">
    <property type="entry name" value="TWITCHING MOTILITY PROTEIN PILT"/>
    <property type="match status" value="1"/>
</dbReference>
<keyword evidence="4" id="KW-1185">Reference proteome</keyword>
<dbReference type="CDD" id="cd01131">
    <property type="entry name" value="PilT"/>
    <property type="match status" value="1"/>
</dbReference>
<dbReference type="RefSeq" id="WP_341406490.1">
    <property type="nucleotide sequence ID" value="NZ_JBBUKT010000008.1"/>
</dbReference>
<dbReference type="InterPro" id="IPR003593">
    <property type="entry name" value="AAA+_ATPase"/>
</dbReference>
<feature type="domain" description="Bacterial type II secretion system protein E" evidence="2">
    <location>
        <begin position="324"/>
        <end position="338"/>
    </location>
</feature>
<evidence type="ECO:0000313" key="4">
    <source>
        <dbReference type="Proteomes" id="UP001371305"/>
    </source>
</evidence>
<evidence type="ECO:0000313" key="3">
    <source>
        <dbReference type="EMBL" id="MEK7952734.1"/>
    </source>
</evidence>
<dbReference type="Gene3D" id="3.40.50.300">
    <property type="entry name" value="P-loop containing nucleotide triphosphate hydrolases"/>
    <property type="match status" value="1"/>
</dbReference>
<protein>
    <submittedName>
        <fullName evidence="3">PilT/PilU family type 4a pilus ATPase</fullName>
    </submittedName>
</protein>
<dbReference type="PROSITE" id="PS00662">
    <property type="entry name" value="T2SP_E"/>
    <property type="match status" value="1"/>
</dbReference>
<dbReference type="Gene3D" id="3.30.450.90">
    <property type="match status" value="1"/>
</dbReference>
<dbReference type="InterPro" id="IPR001482">
    <property type="entry name" value="T2SS/T4SS_dom"/>
</dbReference>